<keyword evidence="2" id="KW-1185">Reference proteome</keyword>
<organism evidence="1 2">
    <name type="scientific">Intrasporangium calvum</name>
    <dbReference type="NCBI Taxonomy" id="53358"/>
    <lineage>
        <taxon>Bacteria</taxon>
        <taxon>Bacillati</taxon>
        <taxon>Actinomycetota</taxon>
        <taxon>Actinomycetes</taxon>
        <taxon>Micrococcales</taxon>
        <taxon>Intrasporangiaceae</taxon>
        <taxon>Intrasporangium</taxon>
    </lineage>
</organism>
<reference evidence="1 2" key="1">
    <citation type="submission" date="2022-11" db="EMBL/GenBank/DDBJ databases">
        <title>Anaerobic phenanthrene biodegradation by a DNRA strain PheN6.</title>
        <authorList>
            <person name="Zhang Z."/>
        </authorList>
    </citation>
    <scope>NUCLEOTIDE SEQUENCE [LARGE SCALE GENOMIC DNA]</scope>
    <source>
        <strain evidence="1 2">PheN6</strain>
    </source>
</reference>
<sequence>MERSEPHLNHEVMRMMWDRPASKVWLSLVEAGTAADFDGLAREAGLDPLGRSWIEVDAARARRFLVAILHKDLAYKSVVMPERRAEWLADQFLSAFERFNGRFATNSPDSPDGFPFSWTPATTYTFDAGIAVLGESGAGIYWVADED</sequence>
<accession>A0ABT5GLF3</accession>
<name>A0ABT5GLF3_9MICO</name>
<evidence type="ECO:0000313" key="2">
    <source>
        <dbReference type="Proteomes" id="UP001150259"/>
    </source>
</evidence>
<proteinExistence type="predicted"/>
<comment type="caution">
    <text evidence="1">The sequence shown here is derived from an EMBL/GenBank/DDBJ whole genome shotgun (WGS) entry which is preliminary data.</text>
</comment>
<dbReference type="EMBL" id="JAPFQL010000105">
    <property type="protein sequence ID" value="MDC5699058.1"/>
    <property type="molecule type" value="Genomic_DNA"/>
</dbReference>
<gene>
    <name evidence="1" type="ORF">OO014_17540</name>
</gene>
<dbReference type="Proteomes" id="UP001150259">
    <property type="component" value="Unassembled WGS sequence"/>
</dbReference>
<evidence type="ECO:0000313" key="1">
    <source>
        <dbReference type="EMBL" id="MDC5699058.1"/>
    </source>
</evidence>
<protein>
    <submittedName>
        <fullName evidence="1">Uncharacterized protein</fullName>
    </submittedName>
</protein>
<dbReference type="RefSeq" id="WP_272463616.1">
    <property type="nucleotide sequence ID" value="NZ_JAPFQL010000105.1"/>
</dbReference>